<evidence type="ECO:0000259" key="1">
    <source>
        <dbReference type="Pfam" id="PF08242"/>
    </source>
</evidence>
<dbReference type="InterPro" id="IPR029063">
    <property type="entry name" value="SAM-dependent_MTases_sf"/>
</dbReference>
<organism evidence="2 3">
    <name type="scientific">Psychroserpens algicola</name>
    <dbReference type="NCBI Taxonomy" id="1719034"/>
    <lineage>
        <taxon>Bacteria</taxon>
        <taxon>Pseudomonadati</taxon>
        <taxon>Bacteroidota</taxon>
        <taxon>Flavobacteriia</taxon>
        <taxon>Flavobacteriales</taxon>
        <taxon>Flavobacteriaceae</taxon>
        <taxon>Psychroserpens</taxon>
    </lineage>
</organism>
<gene>
    <name evidence="2" type="ORF">MUY34_02985</name>
</gene>
<feature type="domain" description="Methyltransferase type 12" evidence="1">
    <location>
        <begin position="57"/>
        <end position="157"/>
    </location>
</feature>
<dbReference type="GO" id="GO:0008168">
    <property type="term" value="F:methyltransferase activity"/>
    <property type="evidence" value="ECO:0007669"/>
    <property type="project" value="UniProtKB-KW"/>
</dbReference>
<evidence type="ECO:0000313" key="2">
    <source>
        <dbReference type="EMBL" id="MCK8479567.1"/>
    </source>
</evidence>
<name>A0ABT0H5B0_9FLAO</name>
<dbReference type="GO" id="GO:0032259">
    <property type="term" value="P:methylation"/>
    <property type="evidence" value="ECO:0007669"/>
    <property type="project" value="UniProtKB-KW"/>
</dbReference>
<accession>A0ABT0H5B0</accession>
<dbReference type="InterPro" id="IPR013217">
    <property type="entry name" value="Methyltransf_12"/>
</dbReference>
<sequence length="224" mass="25720">MKTILKRIKNKLFKKNKLTKKEQRHKLVGSAKSWKLKQDFQIAFLLNQGLKVDDKFLDLGCGTLRGGIPIINYLNEGHYYGIDVRKDVLVEGKKELKQEGLAHKNPKLISFDNFGELELNETFDVIFAFSVLIHLEDSILENCLHFVSRHLNSSGKFMANVNIGERPKGSWLEFPVMFKPIEFYEELAQKAGLSVTQMGTIKSLGHHSNDELSNNQIMLQFRKL</sequence>
<dbReference type="CDD" id="cd02440">
    <property type="entry name" value="AdoMet_MTases"/>
    <property type="match status" value="1"/>
</dbReference>
<protein>
    <submittedName>
        <fullName evidence="2">Class I SAM-dependent methyltransferase</fullName>
    </submittedName>
</protein>
<dbReference type="Pfam" id="PF08242">
    <property type="entry name" value="Methyltransf_12"/>
    <property type="match status" value="1"/>
</dbReference>
<dbReference type="SUPFAM" id="SSF53335">
    <property type="entry name" value="S-adenosyl-L-methionine-dependent methyltransferases"/>
    <property type="match status" value="1"/>
</dbReference>
<evidence type="ECO:0000313" key="3">
    <source>
        <dbReference type="Proteomes" id="UP001203687"/>
    </source>
</evidence>
<dbReference type="EMBL" id="JALPQF010000002">
    <property type="protein sequence ID" value="MCK8479567.1"/>
    <property type="molecule type" value="Genomic_DNA"/>
</dbReference>
<dbReference type="RefSeq" id="WP_248411863.1">
    <property type="nucleotide sequence ID" value="NZ_JALPQF010000002.1"/>
</dbReference>
<dbReference type="PANTHER" id="PTHR37886:SF1">
    <property type="entry name" value="S-ADENOSYL-L-METHIONINE-DEPENDENT METHYLTRANSFERASES SUPERFAMILY PROTEIN"/>
    <property type="match status" value="1"/>
</dbReference>
<dbReference type="PANTHER" id="PTHR37886">
    <property type="entry name" value="S-ADENOSYL-L-METHIONINE-DEPENDENT METHYLTRANSFERASES SUPERFAMILY PROTEIN"/>
    <property type="match status" value="1"/>
</dbReference>
<keyword evidence="2" id="KW-0808">Transferase</keyword>
<keyword evidence="3" id="KW-1185">Reference proteome</keyword>
<reference evidence="2" key="1">
    <citation type="submission" date="2022-04" db="EMBL/GenBank/DDBJ databases">
        <authorList>
            <person name="Ren T."/>
        </authorList>
    </citation>
    <scope>NUCLEOTIDE SEQUENCE</scope>
    <source>
        <strain evidence="2">F63249</strain>
    </source>
</reference>
<proteinExistence type="predicted"/>
<dbReference type="Proteomes" id="UP001203687">
    <property type="component" value="Unassembled WGS sequence"/>
</dbReference>
<comment type="caution">
    <text evidence="2">The sequence shown here is derived from an EMBL/GenBank/DDBJ whole genome shotgun (WGS) entry which is preliminary data.</text>
</comment>
<keyword evidence="2" id="KW-0489">Methyltransferase</keyword>
<dbReference type="Gene3D" id="3.40.50.150">
    <property type="entry name" value="Vaccinia Virus protein VP39"/>
    <property type="match status" value="1"/>
</dbReference>